<keyword evidence="2" id="KW-1185">Reference proteome</keyword>
<proteinExistence type="predicted"/>
<name>A0A8X6TMH7_NEPPI</name>
<dbReference type="EMBL" id="BMAW01106882">
    <property type="protein sequence ID" value="GFT26451.1"/>
    <property type="molecule type" value="Genomic_DNA"/>
</dbReference>
<dbReference type="Proteomes" id="UP000887013">
    <property type="component" value="Unassembled WGS sequence"/>
</dbReference>
<organism evidence="1 2">
    <name type="scientific">Nephila pilipes</name>
    <name type="common">Giant wood spider</name>
    <name type="synonym">Nephila maculata</name>
    <dbReference type="NCBI Taxonomy" id="299642"/>
    <lineage>
        <taxon>Eukaryota</taxon>
        <taxon>Metazoa</taxon>
        <taxon>Ecdysozoa</taxon>
        <taxon>Arthropoda</taxon>
        <taxon>Chelicerata</taxon>
        <taxon>Arachnida</taxon>
        <taxon>Araneae</taxon>
        <taxon>Araneomorphae</taxon>
        <taxon>Entelegynae</taxon>
        <taxon>Araneoidea</taxon>
        <taxon>Nephilidae</taxon>
        <taxon>Nephila</taxon>
    </lineage>
</organism>
<gene>
    <name evidence="1" type="ORF">NPIL_128601</name>
</gene>
<reference evidence="1" key="1">
    <citation type="submission" date="2020-08" db="EMBL/GenBank/DDBJ databases">
        <title>Multicomponent nature underlies the extraordinary mechanical properties of spider dragline silk.</title>
        <authorList>
            <person name="Kono N."/>
            <person name="Nakamura H."/>
            <person name="Mori M."/>
            <person name="Yoshida Y."/>
            <person name="Ohtoshi R."/>
            <person name="Malay A.D."/>
            <person name="Moran D.A.P."/>
            <person name="Tomita M."/>
            <person name="Numata K."/>
            <person name="Arakawa K."/>
        </authorList>
    </citation>
    <scope>NUCLEOTIDE SEQUENCE</scope>
</reference>
<sequence>MSFNSGKPHKACSAISRNRIARGSCKVITTKCKADTFSSLCSRNGSISIRISCRINNAREAGRPPSRLPPSSVRNILHGVLNQYPYKLQSYRRIP</sequence>
<evidence type="ECO:0000313" key="1">
    <source>
        <dbReference type="EMBL" id="GFT26451.1"/>
    </source>
</evidence>
<evidence type="ECO:0000313" key="2">
    <source>
        <dbReference type="Proteomes" id="UP000887013"/>
    </source>
</evidence>
<accession>A0A8X6TMH7</accession>
<dbReference type="AlphaFoldDB" id="A0A8X6TMH7"/>
<protein>
    <submittedName>
        <fullName evidence="1">Uncharacterized protein</fullName>
    </submittedName>
</protein>
<comment type="caution">
    <text evidence="1">The sequence shown here is derived from an EMBL/GenBank/DDBJ whole genome shotgun (WGS) entry which is preliminary data.</text>
</comment>